<dbReference type="SUPFAM" id="SSF52540">
    <property type="entry name" value="P-loop containing nucleoside triphosphate hydrolases"/>
    <property type="match status" value="1"/>
</dbReference>
<evidence type="ECO:0000313" key="2">
    <source>
        <dbReference type="EMBL" id="GHE92940.1"/>
    </source>
</evidence>
<dbReference type="PANTHER" id="PTHR43384:SF13">
    <property type="entry name" value="SLR0110 PROTEIN"/>
    <property type="match status" value="1"/>
</dbReference>
<name>A0ABQ3IWB5_9RHOB</name>
<dbReference type="InterPro" id="IPR027417">
    <property type="entry name" value="P-loop_NTPase"/>
</dbReference>
<proteinExistence type="predicted"/>
<dbReference type="RefSeq" id="WP_191285522.1">
    <property type="nucleotide sequence ID" value="NZ_BNCH01000002.1"/>
</dbReference>
<reference evidence="3" key="1">
    <citation type="journal article" date="2019" name="Int. J. Syst. Evol. Microbiol.">
        <title>The Global Catalogue of Microorganisms (GCM) 10K type strain sequencing project: providing services to taxonomists for standard genome sequencing and annotation.</title>
        <authorList>
            <consortium name="The Broad Institute Genomics Platform"/>
            <consortium name="The Broad Institute Genome Sequencing Center for Infectious Disease"/>
            <person name="Wu L."/>
            <person name="Ma J."/>
        </authorList>
    </citation>
    <scope>NUCLEOTIDE SEQUENCE [LARGE SCALE GENOMIC DNA]</scope>
    <source>
        <strain evidence="3">KCTC 42443</strain>
    </source>
</reference>
<dbReference type="Proteomes" id="UP000609802">
    <property type="component" value="Unassembled WGS sequence"/>
</dbReference>
<dbReference type="PANTHER" id="PTHR43384">
    <property type="entry name" value="SEPTUM SITE-DETERMINING PROTEIN MIND HOMOLOG, CHLOROPLASTIC-RELATED"/>
    <property type="match status" value="1"/>
</dbReference>
<comment type="caution">
    <text evidence="2">The sequence shown here is derived from an EMBL/GenBank/DDBJ whole genome shotgun (WGS) entry which is preliminary data.</text>
</comment>
<gene>
    <name evidence="2" type="ORF">GCM10016455_11350</name>
</gene>
<feature type="domain" description="AAA" evidence="1">
    <location>
        <begin position="164"/>
        <end position="332"/>
    </location>
</feature>
<dbReference type="InterPro" id="IPR025669">
    <property type="entry name" value="AAA_dom"/>
</dbReference>
<dbReference type="EMBL" id="BNCH01000002">
    <property type="protein sequence ID" value="GHE92940.1"/>
    <property type="molecule type" value="Genomic_DNA"/>
</dbReference>
<organism evidence="2 3">
    <name type="scientific">Aliiroseovarius zhejiangensis</name>
    <dbReference type="NCBI Taxonomy" id="1632025"/>
    <lineage>
        <taxon>Bacteria</taxon>
        <taxon>Pseudomonadati</taxon>
        <taxon>Pseudomonadota</taxon>
        <taxon>Alphaproteobacteria</taxon>
        <taxon>Rhodobacterales</taxon>
        <taxon>Paracoccaceae</taxon>
        <taxon>Aliiroseovarius</taxon>
    </lineage>
</organism>
<evidence type="ECO:0000259" key="1">
    <source>
        <dbReference type="Pfam" id="PF13614"/>
    </source>
</evidence>
<dbReference type="Gene3D" id="3.40.50.300">
    <property type="entry name" value="P-loop containing nucleotide triphosphate hydrolases"/>
    <property type="match status" value="1"/>
</dbReference>
<keyword evidence="3" id="KW-1185">Reference proteome</keyword>
<dbReference type="InterPro" id="IPR050625">
    <property type="entry name" value="ParA/MinD_ATPase"/>
</dbReference>
<evidence type="ECO:0000313" key="3">
    <source>
        <dbReference type="Proteomes" id="UP000609802"/>
    </source>
</evidence>
<dbReference type="Pfam" id="PF13614">
    <property type="entry name" value="AAA_31"/>
    <property type="match status" value="1"/>
</dbReference>
<accession>A0ABQ3IWB5</accession>
<sequence>MSSSVALHADPEPIVACTIARDVQNFDLLIEDMEAELGEAWGDLSLEDALAFFAQPDADALEFVAIAMDDQDEADLSKVASVIRAAGEKGIKVIVIAEEVSPIALHQLLKMGAEEFVPYPLPEGALHDAIERLRAPEPEAPVRLDPANQSPQLKADGGHEAVILVVQGLAGGTGATTLAVNLAWELSQMDRSKKDKKAGKTPPRVCLLDFGLQFGSVATYLDLPRRDAVYELLSDTEVMDHEIFAQALVSFDDEMQVLTAPPDMLPLDIVSAEDIQRIIEMARSNFDYVVIDMPNTVAQWTETVLHAAHVYFATLELDLRSAQNTLRMIKALKSEELPVEKLRYVLNRAPKFTDMSGKSRVKRLAESLDISIELHLPDGGKPVTQSCDHGIPLATGAHKNPLRKEIQKLAQSVHDLNQAEATAN</sequence>
<protein>
    <submittedName>
        <fullName evidence="2">Pilus assembly protein CpaE</fullName>
    </submittedName>
</protein>